<comment type="caution">
    <text evidence="1">The sequence shown here is derived from an EMBL/GenBank/DDBJ whole genome shotgun (WGS) entry which is preliminary data.</text>
</comment>
<sequence>MANTLGIVVGAQFYDRIDHFRSRDASRVRPRRNDHCTVWNFLVRQVNHLVIDVQTNSRSTENKLDTKFVFELRSLGKRLRQQVFFAKVLFGQWRTIIGKMALGT</sequence>
<dbReference type="EMBL" id="LPJV01000059">
    <property type="protein sequence ID" value="KWF46724.1"/>
    <property type="molecule type" value="Genomic_DNA"/>
</dbReference>
<evidence type="ECO:0000313" key="1">
    <source>
        <dbReference type="EMBL" id="KWF46724.1"/>
    </source>
</evidence>
<accession>A0AAW3PC51</accession>
<name>A0AAW3PC51_9BURK</name>
<dbReference type="AlphaFoldDB" id="A0AAW3PC51"/>
<protein>
    <submittedName>
        <fullName evidence="1">Uncharacterized protein</fullName>
    </submittedName>
</protein>
<evidence type="ECO:0000313" key="2">
    <source>
        <dbReference type="Proteomes" id="UP000063236"/>
    </source>
</evidence>
<reference evidence="1 2" key="1">
    <citation type="submission" date="2015-11" db="EMBL/GenBank/DDBJ databases">
        <title>Expanding the genomic diversity of Burkholderia species for the development of highly accurate diagnostics.</title>
        <authorList>
            <person name="Sahl J."/>
            <person name="Keim P."/>
            <person name="Wagner D."/>
        </authorList>
    </citation>
    <scope>NUCLEOTIDE SEQUENCE [LARGE SCALE GENOMIC DNA]</scope>
    <source>
        <strain evidence="1 2">MSMB378WGS</strain>
    </source>
</reference>
<gene>
    <name evidence="1" type="ORF">WL88_25775</name>
</gene>
<organism evidence="1 2">
    <name type="scientific">Burkholderia diffusa</name>
    <dbReference type="NCBI Taxonomy" id="488732"/>
    <lineage>
        <taxon>Bacteria</taxon>
        <taxon>Pseudomonadati</taxon>
        <taxon>Pseudomonadota</taxon>
        <taxon>Betaproteobacteria</taxon>
        <taxon>Burkholderiales</taxon>
        <taxon>Burkholderiaceae</taxon>
        <taxon>Burkholderia</taxon>
        <taxon>Burkholderia cepacia complex</taxon>
    </lineage>
</organism>
<proteinExistence type="predicted"/>
<dbReference type="Proteomes" id="UP000063236">
    <property type="component" value="Unassembled WGS sequence"/>
</dbReference>